<reference evidence="3" key="1">
    <citation type="submission" date="2020-02" db="EMBL/GenBank/DDBJ databases">
        <title>A new Streptomyces sp. for controlling soil-borne diseases.</title>
        <authorList>
            <person name="Li X."/>
            <person name="Tian Y."/>
            <person name="Gao K."/>
        </authorList>
    </citation>
    <scope>NUCLEOTIDE SEQUENCE [LARGE SCALE GENOMIC DNA]</scope>
    <source>
        <strain evidence="3">0250</strain>
    </source>
</reference>
<dbReference type="CDD" id="cd10938">
    <property type="entry name" value="CE4_HpPgdA_like"/>
    <property type="match status" value="1"/>
</dbReference>
<dbReference type="AlphaFoldDB" id="A0A6G4A9Y9"/>
<gene>
    <name evidence="3" type="ORF">G4H13_04315</name>
</gene>
<proteinExistence type="predicted"/>
<dbReference type="PANTHER" id="PTHR47561">
    <property type="entry name" value="POLYSACCHARIDE DEACETYLASE FAMILY PROTEIN (AFU_ORTHOLOGUE AFUA_6G05030)"/>
    <property type="match status" value="1"/>
</dbReference>
<dbReference type="InterPro" id="IPR002509">
    <property type="entry name" value="NODB_dom"/>
</dbReference>
<organism evidence="3 4">
    <name type="scientific">Streptomyces rhizosphaericus</name>
    <dbReference type="NCBI Taxonomy" id="114699"/>
    <lineage>
        <taxon>Bacteria</taxon>
        <taxon>Bacillati</taxon>
        <taxon>Actinomycetota</taxon>
        <taxon>Actinomycetes</taxon>
        <taxon>Kitasatosporales</taxon>
        <taxon>Streptomycetaceae</taxon>
        <taxon>Streptomyces</taxon>
        <taxon>Streptomyces violaceusniger group</taxon>
    </lineage>
</organism>
<feature type="region of interest" description="Disordered" evidence="1">
    <location>
        <begin position="301"/>
        <end position="323"/>
    </location>
</feature>
<dbReference type="PANTHER" id="PTHR47561:SF1">
    <property type="entry name" value="POLYSACCHARIDE DEACETYLASE FAMILY PROTEIN (AFU_ORTHOLOGUE AFUA_6G05030)"/>
    <property type="match status" value="1"/>
</dbReference>
<dbReference type="InterPro" id="IPR011330">
    <property type="entry name" value="Glyco_hydro/deAcase_b/a-brl"/>
</dbReference>
<sequence>MESAVKSAVESAVESEQARPRLEENPPWPDGARCAVVVTVNLDAELFWLRLDKSCHERPKTLSMGEYGPKRGAPRMLDALDAAGVRASWMIPATVAERYPETVRDVAARGHEIGSRGDGLEDYATLDAEGQRRAIERSARVLEDISGRRPTGFRPPSAEIGDDTAGVLGELGFTWTSLARGDDRPTLLHPATGPGATPLVDVPAHWELNDFPRFMFNYGPAYPAGQVRIAGYRQTLDDWCAEFDAYHGYGLCCVITLEPSCIGKPGRIGVLEEFLAYMRRRRDVWFATGAEVARWWSSLDRPNDPGSSEEVRHRTDPQRAVAG</sequence>
<dbReference type="Pfam" id="PF01522">
    <property type="entry name" value="Polysacc_deac_1"/>
    <property type="match status" value="1"/>
</dbReference>
<feature type="domain" description="NodB homology" evidence="2">
    <location>
        <begin position="59"/>
        <end position="323"/>
    </location>
</feature>
<comment type="caution">
    <text evidence="3">The sequence shown here is derived from an EMBL/GenBank/DDBJ whole genome shotgun (WGS) entry which is preliminary data.</text>
</comment>
<dbReference type="EMBL" id="JAAIKT010000003">
    <property type="protein sequence ID" value="NEW69654.1"/>
    <property type="molecule type" value="Genomic_DNA"/>
</dbReference>
<dbReference type="InterPro" id="IPR037950">
    <property type="entry name" value="PgdA-like"/>
</dbReference>
<dbReference type="RefSeq" id="WP_164423918.1">
    <property type="nucleotide sequence ID" value="NZ_JAAIKT010000003.1"/>
</dbReference>
<dbReference type="GO" id="GO:0016810">
    <property type="term" value="F:hydrolase activity, acting on carbon-nitrogen (but not peptide) bonds"/>
    <property type="evidence" value="ECO:0007669"/>
    <property type="project" value="InterPro"/>
</dbReference>
<dbReference type="SUPFAM" id="SSF88713">
    <property type="entry name" value="Glycoside hydrolase/deacetylase"/>
    <property type="match status" value="1"/>
</dbReference>
<protein>
    <submittedName>
        <fullName evidence="3">Polysaccharide deacetylase</fullName>
    </submittedName>
</protein>
<evidence type="ECO:0000313" key="4">
    <source>
        <dbReference type="Proteomes" id="UP000476310"/>
    </source>
</evidence>
<dbReference type="Gene3D" id="3.20.20.370">
    <property type="entry name" value="Glycoside hydrolase/deacetylase"/>
    <property type="match status" value="1"/>
</dbReference>
<accession>A0A6G4A9Y9</accession>
<dbReference type="Proteomes" id="UP000476310">
    <property type="component" value="Unassembled WGS sequence"/>
</dbReference>
<dbReference type="PROSITE" id="PS51677">
    <property type="entry name" value="NODB"/>
    <property type="match status" value="1"/>
</dbReference>
<evidence type="ECO:0000256" key="1">
    <source>
        <dbReference type="SAM" id="MobiDB-lite"/>
    </source>
</evidence>
<dbReference type="GO" id="GO:0005975">
    <property type="term" value="P:carbohydrate metabolic process"/>
    <property type="evidence" value="ECO:0007669"/>
    <property type="project" value="InterPro"/>
</dbReference>
<keyword evidence="4" id="KW-1185">Reference proteome</keyword>
<name>A0A6G4A9Y9_9ACTN</name>
<feature type="region of interest" description="Disordered" evidence="1">
    <location>
        <begin position="1"/>
        <end position="30"/>
    </location>
</feature>
<evidence type="ECO:0000259" key="2">
    <source>
        <dbReference type="PROSITE" id="PS51677"/>
    </source>
</evidence>
<evidence type="ECO:0000313" key="3">
    <source>
        <dbReference type="EMBL" id="NEW69654.1"/>
    </source>
</evidence>